<gene>
    <name evidence="2" type="ORF">SLS62_000991</name>
</gene>
<dbReference type="AlphaFoldDB" id="A0AAN9UWW0"/>
<comment type="caution">
    <text evidence="2">The sequence shown here is derived from an EMBL/GenBank/DDBJ whole genome shotgun (WGS) entry which is preliminary data.</text>
</comment>
<feature type="compositionally biased region" description="Polar residues" evidence="1">
    <location>
        <begin position="49"/>
        <end position="69"/>
    </location>
</feature>
<protein>
    <submittedName>
        <fullName evidence="2">Uncharacterized protein</fullName>
    </submittedName>
</protein>
<sequence>MATPAVISDDWEEVDGDDFSVVSVPGSDDHSNAGKDSFQDCLLSVGTLTDNPVTEGSEHSTASGNNDCNEAQGAKTCDVNDVDGVDEVDEVERRGMDTKDVAEPEEAPLQPLHDFLDSDDVGPGSLGTINSSLIKLIEDIISFLDFKCSFEQSETQKIKSGCHALLVHLRSLSPVLEGYAKHFESGKDNRRGLPLDPGLESWLSNLTTEMLTLQKELQDSMDRKAYGILETRYLQDARRFEEAVEIFTAQMDALMPTIQDNEFLSLEGNDQASNKSEATLEVQQKRVQSDNDIWNLRQELYDLKDQVASCANELGVHQPQHAGLGSGENAGLLTGIAQSYRFIHTSLDVILSNHVSDWIDNSVSGGLTYAEFCRLSPDIIRTLHVQLKSLVKHVSDEMYSARTLRYMNDPDNILEQDATPSLNDTLLNELYSLEDTLISMFKLTKPAIYAPE</sequence>
<dbReference type="Proteomes" id="UP001320420">
    <property type="component" value="Unassembled WGS sequence"/>
</dbReference>
<evidence type="ECO:0000256" key="1">
    <source>
        <dbReference type="SAM" id="MobiDB-lite"/>
    </source>
</evidence>
<accession>A0AAN9UWW0</accession>
<keyword evidence="3" id="KW-1185">Reference proteome</keyword>
<feature type="region of interest" description="Disordered" evidence="1">
    <location>
        <begin position="93"/>
        <end position="120"/>
    </location>
</feature>
<proteinExistence type="predicted"/>
<evidence type="ECO:0000313" key="2">
    <source>
        <dbReference type="EMBL" id="KAK7756975.1"/>
    </source>
</evidence>
<name>A0AAN9UWW0_9PEZI</name>
<feature type="region of interest" description="Disordered" evidence="1">
    <location>
        <begin position="49"/>
        <end position="75"/>
    </location>
</feature>
<reference evidence="2 3" key="1">
    <citation type="submission" date="2024-02" db="EMBL/GenBank/DDBJ databases">
        <title>De novo assembly and annotation of 12 fungi associated with fruit tree decline syndrome in Ontario, Canada.</title>
        <authorList>
            <person name="Sulman M."/>
            <person name="Ellouze W."/>
            <person name="Ilyukhin E."/>
        </authorList>
    </citation>
    <scope>NUCLEOTIDE SEQUENCE [LARGE SCALE GENOMIC DNA]</scope>
    <source>
        <strain evidence="2 3">M11/M66-122</strain>
    </source>
</reference>
<evidence type="ECO:0000313" key="3">
    <source>
        <dbReference type="Proteomes" id="UP001320420"/>
    </source>
</evidence>
<organism evidence="2 3">
    <name type="scientific">Diatrype stigma</name>
    <dbReference type="NCBI Taxonomy" id="117547"/>
    <lineage>
        <taxon>Eukaryota</taxon>
        <taxon>Fungi</taxon>
        <taxon>Dikarya</taxon>
        <taxon>Ascomycota</taxon>
        <taxon>Pezizomycotina</taxon>
        <taxon>Sordariomycetes</taxon>
        <taxon>Xylariomycetidae</taxon>
        <taxon>Xylariales</taxon>
        <taxon>Diatrypaceae</taxon>
        <taxon>Diatrype</taxon>
    </lineage>
</organism>
<dbReference type="EMBL" id="JAKJXP020000004">
    <property type="protein sequence ID" value="KAK7756975.1"/>
    <property type="molecule type" value="Genomic_DNA"/>
</dbReference>
<feature type="compositionally biased region" description="Basic and acidic residues" evidence="1">
    <location>
        <begin position="93"/>
        <end position="102"/>
    </location>
</feature>